<name>A0ABS1WQX0_9GAMM</name>
<evidence type="ECO:0000313" key="4">
    <source>
        <dbReference type="Proteomes" id="UP000661077"/>
    </source>
</evidence>
<dbReference type="InterPro" id="IPR051207">
    <property type="entry name" value="ComplexI_NDUFA9_subunit"/>
</dbReference>
<dbReference type="EMBL" id="JAEVLS010000001">
    <property type="protein sequence ID" value="MBM0103380.1"/>
    <property type="molecule type" value="Genomic_DNA"/>
</dbReference>
<keyword evidence="4" id="KW-1185">Reference proteome</keyword>
<keyword evidence="1" id="KW-0812">Transmembrane</keyword>
<dbReference type="Proteomes" id="UP000661077">
    <property type="component" value="Unassembled WGS sequence"/>
</dbReference>
<protein>
    <submittedName>
        <fullName evidence="3">NAD(P)H-binding protein</fullName>
    </submittedName>
</protein>
<accession>A0ABS1WQX0</accession>
<dbReference type="RefSeq" id="WP_203165357.1">
    <property type="nucleotide sequence ID" value="NZ_JAEVLS010000001.1"/>
</dbReference>
<dbReference type="PANTHER" id="PTHR12126">
    <property type="entry name" value="NADH-UBIQUINONE OXIDOREDUCTASE 39 KDA SUBUNIT-RELATED"/>
    <property type="match status" value="1"/>
</dbReference>
<evidence type="ECO:0000256" key="1">
    <source>
        <dbReference type="SAM" id="Phobius"/>
    </source>
</evidence>
<dbReference type="Gene3D" id="3.40.50.720">
    <property type="entry name" value="NAD(P)-binding Rossmann-like Domain"/>
    <property type="match status" value="1"/>
</dbReference>
<dbReference type="InterPro" id="IPR036291">
    <property type="entry name" value="NAD(P)-bd_dom_sf"/>
</dbReference>
<feature type="domain" description="NAD-dependent epimerase/dehydratase" evidence="2">
    <location>
        <begin position="3"/>
        <end position="191"/>
    </location>
</feature>
<keyword evidence="1" id="KW-0472">Membrane</keyword>
<feature type="transmembrane region" description="Helical" evidence="1">
    <location>
        <begin position="298"/>
        <end position="324"/>
    </location>
</feature>
<feature type="transmembrane region" description="Helical" evidence="1">
    <location>
        <begin position="336"/>
        <end position="362"/>
    </location>
</feature>
<sequence length="424" mass="45418">MVILITGATGFIGSRLVGALRAAGHRVIVASRRVGTGGDAVAADFTRDLDPAAWAPRLQGVDVVINAVGIIREQGAQTFENIHTRAPRALFSACAATGVKKIIQISALGADRGRSRYFTSKHAADEYLAGLPLAWTIVQPSLVFGAGGASAAMFSLLASLPLVPLPGGGQQRIQPIHVDDLVAAICELTETSAMNRRRVVLAGPEPLTLKDFLGTLRARMQLPPARFINIPAAVMHASAAVAEFVPGSLLDRETLSMLNAGNTGSPEDTQRLLGRAPRAPEQLIADGQREALLTKAQLAWLLPLLRISIALVWIWTGIVSLGWYPTEASYELLARVGITGALAPVMLYGAAVLDLLIGIAILVLPRRGWLWLLQLAVIGGYTLIITFKLPEFWLHPYGPLSKNLVMLAAIYLLYTLEGRWNTSS</sequence>
<dbReference type="InterPro" id="IPR025695">
    <property type="entry name" value="DoxX-like"/>
</dbReference>
<dbReference type="Pfam" id="PF13781">
    <property type="entry name" value="DoxX_3"/>
    <property type="match status" value="1"/>
</dbReference>
<dbReference type="SUPFAM" id="SSF51735">
    <property type="entry name" value="NAD(P)-binding Rossmann-fold domains"/>
    <property type="match status" value="1"/>
</dbReference>
<evidence type="ECO:0000313" key="3">
    <source>
        <dbReference type="EMBL" id="MBM0103380.1"/>
    </source>
</evidence>
<keyword evidence="1" id="KW-1133">Transmembrane helix</keyword>
<feature type="transmembrane region" description="Helical" evidence="1">
    <location>
        <begin position="399"/>
        <end position="416"/>
    </location>
</feature>
<dbReference type="Pfam" id="PF01370">
    <property type="entry name" value="Epimerase"/>
    <property type="match status" value="1"/>
</dbReference>
<dbReference type="InterPro" id="IPR001509">
    <property type="entry name" value="Epimerase_deHydtase"/>
</dbReference>
<comment type="caution">
    <text evidence="3">The sequence shown here is derived from an EMBL/GenBank/DDBJ whole genome shotgun (WGS) entry which is preliminary data.</text>
</comment>
<evidence type="ECO:0000259" key="2">
    <source>
        <dbReference type="Pfam" id="PF01370"/>
    </source>
</evidence>
<feature type="transmembrane region" description="Helical" evidence="1">
    <location>
        <begin position="369"/>
        <end position="387"/>
    </location>
</feature>
<organism evidence="3 4">
    <name type="scientific">Steroidobacter gossypii</name>
    <dbReference type="NCBI Taxonomy" id="2805490"/>
    <lineage>
        <taxon>Bacteria</taxon>
        <taxon>Pseudomonadati</taxon>
        <taxon>Pseudomonadota</taxon>
        <taxon>Gammaproteobacteria</taxon>
        <taxon>Steroidobacterales</taxon>
        <taxon>Steroidobacteraceae</taxon>
        <taxon>Steroidobacter</taxon>
    </lineage>
</organism>
<dbReference type="CDD" id="cd05271">
    <property type="entry name" value="NDUFA9_like_SDR_a"/>
    <property type="match status" value="1"/>
</dbReference>
<dbReference type="PANTHER" id="PTHR12126:SF11">
    <property type="entry name" value="NADH DEHYDROGENASE [UBIQUINONE] 1 ALPHA SUBCOMPLEX SUBUNIT 9, MITOCHONDRIAL"/>
    <property type="match status" value="1"/>
</dbReference>
<gene>
    <name evidence="3" type="ORF">JM946_01425</name>
</gene>
<reference evidence="3 4" key="1">
    <citation type="journal article" date="2021" name="Int. J. Syst. Evol. Microbiol.">
        <title>Steroidobacter gossypii sp. nov., isolated from soil of cotton cropping field.</title>
        <authorList>
            <person name="Huang R."/>
            <person name="Yang S."/>
            <person name="Zhen C."/>
            <person name="Liu W."/>
        </authorList>
    </citation>
    <scope>NUCLEOTIDE SEQUENCE [LARGE SCALE GENOMIC DNA]</scope>
    <source>
        <strain evidence="3 4">S1-65</strain>
    </source>
</reference>
<proteinExistence type="predicted"/>